<organism evidence="3 4">
    <name type="scientific">Hymenobacter ginsengisoli</name>
    <dbReference type="NCBI Taxonomy" id="1051626"/>
    <lineage>
        <taxon>Bacteria</taxon>
        <taxon>Pseudomonadati</taxon>
        <taxon>Bacteroidota</taxon>
        <taxon>Cytophagia</taxon>
        <taxon>Cytophagales</taxon>
        <taxon>Hymenobacteraceae</taxon>
        <taxon>Hymenobacter</taxon>
    </lineage>
</organism>
<evidence type="ECO:0008006" key="5">
    <source>
        <dbReference type="Google" id="ProtNLM"/>
    </source>
</evidence>
<keyword evidence="2" id="KW-1133">Transmembrane helix</keyword>
<accession>A0ABP8QR18</accession>
<evidence type="ECO:0000256" key="1">
    <source>
        <dbReference type="SAM" id="MobiDB-lite"/>
    </source>
</evidence>
<gene>
    <name evidence="3" type="ORF">GCM10023172_38790</name>
</gene>
<keyword evidence="2" id="KW-0472">Membrane</keyword>
<feature type="compositionally biased region" description="Pro residues" evidence="1">
    <location>
        <begin position="113"/>
        <end position="122"/>
    </location>
</feature>
<protein>
    <recommendedName>
        <fullName evidence="5">CcmD family protein</fullName>
    </recommendedName>
</protein>
<evidence type="ECO:0000313" key="3">
    <source>
        <dbReference type="EMBL" id="GAA4507722.1"/>
    </source>
</evidence>
<evidence type="ECO:0000256" key="2">
    <source>
        <dbReference type="SAM" id="Phobius"/>
    </source>
</evidence>
<feature type="transmembrane region" description="Helical" evidence="2">
    <location>
        <begin position="36"/>
        <end position="54"/>
    </location>
</feature>
<comment type="caution">
    <text evidence="3">The sequence shown here is derived from an EMBL/GenBank/DDBJ whole genome shotgun (WGS) entry which is preliminary data.</text>
</comment>
<dbReference type="Proteomes" id="UP001501243">
    <property type="component" value="Unassembled WGS sequence"/>
</dbReference>
<reference evidence="4" key="1">
    <citation type="journal article" date="2019" name="Int. J. Syst. Evol. Microbiol.">
        <title>The Global Catalogue of Microorganisms (GCM) 10K type strain sequencing project: providing services to taxonomists for standard genome sequencing and annotation.</title>
        <authorList>
            <consortium name="The Broad Institute Genomics Platform"/>
            <consortium name="The Broad Institute Genome Sequencing Center for Infectious Disease"/>
            <person name="Wu L."/>
            <person name="Ma J."/>
        </authorList>
    </citation>
    <scope>NUCLEOTIDE SEQUENCE [LARGE SCALE GENOMIC DNA]</scope>
    <source>
        <strain evidence="4">JCM 17841</strain>
    </source>
</reference>
<keyword evidence="2" id="KW-0812">Transmembrane</keyword>
<evidence type="ECO:0000313" key="4">
    <source>
        <dbReference type="Proteomes" id="UP001501243"/>
    </source>
</evidence>
<proteinExistence type="predicted"/>
<dbReference type="EMBL" id="BAABGQ010000012">
    <property type="protein sequence ID" value="GAA4507722.1"/>
    <property type="molecule type" value="Genomic_DNA"/>
</dbReference>
<name>A0ABP8QR18_9BACT</name>
<sequence length="122" mass="13335">MVYLLIALLFLLFPAVRSSIAGIGSGAPGPYQERDFFMMLCWVGVVILGLHLITENLDSTLLRRSVAQQDNRINELKAKLYDAQQPAVRPAAVPVAPAVTYPTADEARLRDTPPAPTPPTTY</sequence>
<keyword evidence="4" id="KW-1185">Reference proteome</keyword>
<feature type="region of interest" description="Disordered" evidence="1">
    <location>
        <begin position="102"/>
        <end position="122"/>
    </location>
</feature>